<keyword evidence="4" id="KW-0862">Zinc</keyword>
<keyword evidence="3 5" id="KW-0863">Zinc-finger</keyword>
<proteinExistence type="predicted"/>
<dbReference type="InterPro" id="IPR036236">
    <property type="entry name" value="Znf_C2H2_sf"/>
</dbReference>
<dbReference type="Gene3D" id="3.30.160.60">
    <property type="entry name" value="Classic Zinc Finger"/>
    <property type="match status" value="4"/>
</dbReference>
<dbReference type="GO" id="GO:0005634">
    <property type="term" value="C:nucleus"/>
    <property type="evidence" value="ECO:0007669"/>
    <property type="project" value="TreeGrafter"/>
</dbReference>
<dbReference type="GO" id="GO:0008270">
    <property type="term" value="F:zinc ion binding"/>
    <property type="evidence" value="ECO:0007669"/>
    <property type="project" value="UniProtKB-KW"/>
</dbReference>
<feature type="domain" description="C2H2-type" evidence="7">
    <location>
        <begin position="118"/>
        <end position="147"/>
    </location>
</feature>
<dbReference type="InterPro" id="IPR013087">
    <property type="entry name" value="Znf_C2H2_type"/>
</dbReference>
<evidence type="ECO:0000256" key="5">
    <source>
        <dbReference type="PROSITE-ProRule" id="PRU00042"/>
    </source>
</evidence>
<evidence type="ECO:0000313" key="9">
    <source>
        <dbReference type="RefSeq" id="XP_011500728.1"/>
    </source>
</evidence>
<feature type="compositionally biased region" description="Basic and acidic residues" evidence="6">
    <location>
        <begin position="179"/>
        <end position="194"/>
    </location>
</feature>
<dbReference type="GO" id="GO:0043565">
    <property type="term" value="F:sequence-specific DNA binding"/>
    <property type="evidence" value="ECO:0007669"/>
    <property type="project" value="TreeGrafter"/>
</dbReference>
<evidence type="ECO:0000256" key="2">
    <source>
        <dbReference type="ARBA" id="ARBA00022737"/>
    </source>
</evidence>
<accession>A0AAJ7DY63</accession>
<keyword evidence="1" id="KW-0479">Metal-binding</keyword>
<dbReference type="AlphaFoldDB" id="A0AAJ7DY63"/>
<feature type="domain" description="C2H2-type" evidence="7">
    <location>
        <begin position="260"/>
        <end position="287"/>
    </location>
</feature>
<evidence type="ECO:0000256" key="3">
    <source>
        <dbReference type="ARBA" id="ARBA00022771"/>
    </source>
</evidence>
<dbReference type="GeneID" id="105364495"/>
<protein>
    <submittedName>
        <fullName evidence="9">Zinc finger protein 169-like</fullName>
    </submittedName>
</protein>
<feature type="domain" description="C2H2-type" evidence="7">
    <location>
        <begin position="289"/>
        <end position="312"/>
    </location>
</feature>
<feature type="domain" description="C2H2-type" evidence="7">
    <location>
        <begin position="18"/>
        <end position="45"/>
    </location>
</feature>
<dbReference type="GO" id="GO:0000981">
    <property type="term" value="F:DNA-binding transcription factor activity, RNA polymerase II-specific"/>
    <property type="evidence" value="ECO:0007669"/>
    <property type="project" value="TreeGrafter"/>
</dbReference>
<dbReference type="PROSITE" id="PS50157">
    <property type="entry name" value="ZINC_FINGER_C2H2_2"/>
    <property type="match status" value="5"/>
</dbReference>
<evidence type="ECO:0000313" key="8">
    <source>
        <dbReference type="Proteomes" id="UP000695007"/>
    </source>
</evidence>
<evidence type="ECO:0000256" key="1">
    <source>
        <dbReference type="ARBA" id="ARBA00022723"/>
    </source>
</evidence>
<dbReference type="Pfam" id="PF00096">
    <property type="entry name" value="zf-C2H2"/>
    <property type="match status" value="4"/>
</dbReference>
<dbReference type="SMART" id="SM00355">
    <property type="entry name" value="ZnF_C2H2"/>
    <property type="match status" value="6"/>
</dbReference>
<sequence>MDRSEQESRGIAGREVKYRCPLCGRGYKIKGSLMRHMRIECGKNPMLKCPYCDHCTKYKTSIVKHIRHMHPDKPYCPYITYGNCNIATISTTSKEMNAQRRLRSGVSILKSNWIPRKYFCPDCRRIFDIRASLVRHRMYECEGTNEPAKRENKRKPVTMVRTSRRSNTKISKHQQQHQHQQERHQQQEQQEFQHHHYQTSISTTNSKSKRLYQCSDCDRGYTFLTSLWRHQKYECGVEPRFACSICKTKFSQKGSTRSQLSCRNCGRSYSRRDNLQRHLRFVCGQSPRYVCRTCKRAFKQKSNYQRHVASVHGFKGT</sequence>
<organism evidence="8 9">
    <name type="scientific">Ceratosolen solmsi marchali</name>
    <dbReference type="NCBI Taxonomy" id="326594"/>
    <lineage>
        <taxon>Eukaryota</taxon>
        <taxon>Metazoa</taxon>
        <taxon>Ecdysozoa</taxon>
        <taxon>Arthropoda</taxon>
        <taxon>Hexapoda</taxon>
        <taxon>Insecta</taxon>
        <taxon>Pterygota</taxon>
        <taxon>Neoptera</taxon>
        <taxon>Endopterygota</taxon>
        <taxon>Hymenoptera</taxon>
        <taxon>Apocrita</taxon>
        <taxon>Proctotrupomorpha</taxon>
        <taxon>Chalcidoidea</taxon>
        <taxon>Agaonidae</taxon>
        <taxon>Agaoninae</taxon>
        <taxon>Ceratosolen</taxon>
    </lineage>
</organism>
<keyword evidence="2" id="KW-0677">Repeat</keyword>
<feature type="domain" description="C2H2-type" evidence="7">
    <location>
        <begin position="212"/>
        <end position="239"/>
    </location>
</feature>
<reference evidence="9" key="1">
    <citation type="submission" date="2025-08" db="UniProtKB">
        <authorList>
            <consortium name="RefSeq"/>
        </authorList>
    </citation>
    <scope>IDENTIFICATION</scope>
</reference>
<feature type="compositionally biased region" description="Basic residues" evidence="6">
    <location>
        <begin position="151"/>
        <end position="176"/>
    </location>
</feature>
<name>A0AAJ7DY63_9HYME</name>
<gene>
    <name evidence="9" type="primary">LOC105364495</name>
</gene>
<evidence type="ECO:0000256" key="6">
    <source>
        <dbReference type="SAM" id="MobiDB-lite"/>
    </source>
</evidence>
<feature type="region of interest" description="Disordered" evidence="6">
    <location>
        <begin position="143"/>
        <end position="201"/>
    </location>
</feature>
<dbReference type="Proteomes" id="UP000695007">
    <property type="component" value="Unplaced"/>
</dbReference>
<evidence type="ECO:0000256" key="4">
    <source>
        <dbReference type="ARBA" id="ARBA00022833"/>
    </source>
</evidence>
<keyword evidence="8" id="KW-1185">Reference proteome</keyword>
<dbReference type="PANTHER" id="PTHR24408">
    <property type="entry name" value="ZINC FINGER PROTEIN"/>
    <property type="match status" value="1"/>
</dbReference>
<dbReference type="RefSeq" id="XP_011500728.1">
    <property type="nucleotide sequence ID" value="XM_011502426.1"/>
</dbReference>
<dbReference type="PROSITE" id="PS00028">
    <property type="entry name" value="ZINC_FINGER_C2H2_1"/>
    <property type="match status" value="1"/>
</dbReference>
<dbReference type="KEGG" id="csol:105364495"/>
<evidence type="ECO:0000259" key="7">
    <source>
        <dbReference type="PROSITE" id="PS50157"/>
    </source>
</evidence>
<dbReference type="PANTHER" id="PTHR24408:SF58">
    <property type="entry name" value="TRANSCRIPTION FACTOR (TFIIIA), PUTATIVE (AFU_ORTHOLOGUE AFUA_1G05150)-RELATED"/>
    <property type="match status" value="1"/>
</dbReference>
<dbReference type="SUPFAM" id="SSF57667">
    <property type="entry name" value="beta-beta-alpha zinc fingers"/>
    <property type="match status" value="4"/>
</dbReference>